<name>A0A392UDS5_9FABA</name>
<evidence type="ECO:0000313" key="2">
    <source>
        <dbReference type="Proteomes" id="UP000265520"/>
    </source>
</evidence>
<dbReference type="AlphaFoldDB" id="A0A392UDS5"/>
<sequence>NRHRAPCSACCRQARFLCRQASFLSVARRGAGEVVANCRQLSLAEAKLTDLVSPYVVRR</sequence>
<organism evidence="1 2">
    <name type="scientific">Trifolium medium</name>
    <dbReference type="NCBI Taxonomy" id="97028"/>
    <lineage>
        <taxon>Eukaryota</taxon>
        <taxon>Viridiplantae</taxon>
        <taxon>Streptophyta</taxon>
        <taxon>Embryophyta</taxon>
        <taxon>Tracheophyta</taxon>
        <taxon>Spermatophyta</taxon>
        <taxon>Magnoliopsida</taxon>
        <taxon>eudicotyledons</taxon>
        <taxon>Gunneridae</taxon>
        <taxon>Pentapetalae</taxon>
        <taxon>rosids</taxon>
        <taxon>fabids</taxon>
        <taxon>Fabales</taxon>
        <taxon>Fabaceae</taxon>
        <taxon>Papilionoideae</taxon>
        <taxon>50 kb inversion clade</taxon>
        <taxon>NPAAA clade</taxon>
        <taxon>Hologalegina</taxon>
        <taxon>IRL clade</taxon>
        <taxon>Trifolieae</taxon>
        <taxon>Trifolium</taxon>
    </lineage>
</organism>
<dbReference type="Proteomes" id="UP000265520">
    <property type="component" value="Unassembled WGS sequence"/>
</dbReference>
<feature type="non-terminal residue" evidence="1">
    <location>
        <position position="1"/>
    </location>
</feature>
<dbReference type="EMBL" id="LXQA010800826">
    <property type="protein sequence ID" value="MCI71653.1"/>
    <property type="molecule type" value="Genomic_DNA"/>
</dbReference>
<reference evidence="1 2" key="1">
    <citation type="journal article" date="2018" name="Front. Plant Sci.">
        <title>Red Clover (Trifolium pratense) and Zigzag Clover (T. medium) - A Picture of Genomic Similarities and Differences.</title>
        <authorList>
            <person name="Dluhosova J."/>
            <person name="Istvanek J."/>
            <person name="Nedelnik J."/>
            <person name="Repkova J."/>
        </authorList>
    </citation>
    <scope>NUCLEOTIDE SEQUENCE [LARGE SCALE GENOMIC DNA]</scope>
    <source>
        <strain evidence="2">cv. 10/8</strain>
        <tissue evidence="1">Leaf</tissue>
    </source>
</reference>
<comment type="caution">
    <text evidence="1">The sequence shown here is derived from an EMBL/GenBank/DDBJ whole genome shotgun (WGS) entry which is preliminary data.</text>
</comment>
<evidence type="ECO:0000313" key="1">
    <source>
        <dbReference type="EMBL" id="MCI71653.1"/>
    </source>
</evidence>
<proteinExistence type="predicted"/>
<accession>A0A392UDS5</accession>
<keyword evidence="2" id="KW-1185">Reference proteome</keyword>
<protein>
    <submittedName>
        <fullName evidence="1">Uncharacterized protein</fullName>
    </submittedName>
</protein>